<feature type="binding site" evidence="1">
    <location>
        <position position="308"/>
    </location>
    <ligand>
        <name>Zn(2+)</name>
        <dbReference type="ChEBI" id="CHEBI:29105"/>
    </ligand>
</feature>
<protein>
    <submittedName>
        <fullName evidence="2">Lanthionine synthetase C family protein</fullName>
    </submittedName>
</protein>
<dbReference type="KEGG" id="pxi:J5O05_09865"/>
<reference evidence="2" key="1">
    <citation type="submission" date="2021-03" db="EMBL/GenBank/DDBJ databases">
        <title>Complete Genome of Pseudoalteromonas xiamenensis STKMTI.2, a new potential marine bacterium producing anti-Vibrio compounds.</title>
        <authorList>
            <person name="Handayani D.P."/>
            <person name="Isnansetyo A."/>
            <person name="Istiqomah I."/>
            <person name="Jumina J."/>
        </authorList>
    </citation>
    <scope>NUCLEOTIDE SEQUENCE</scope>
    <source>
        <strain evidence="2">STKMTI.2</strain>
    </source>
</reference>
<dbReference type="PANTHER" id="PTHR12736">
    <property type="entry name" value="LANC-LIKE PROTEIN"/>
    <property type="match status" value="1"/>
</dbReference>
<dbReference type="PRINTS" id="PR01950">
    <property type="entry name" value="LANCSUPER"/>
</dbReference>
<keyword evidence="1" id="KW-0862">Zinc</keyword>
<dbReference type="Pfam" id="PF05147">
    <property type="entry name" value="LANC_like"/>
    <property type="match status" value="1"/>
</dbReference>
<dbReference type="Gene3D" id="1.50.10.20">
    <property type="match status" value="1"/>
</dbReference>
<keyword evidence="1" id="KW-0479">Metal-binding</keyword>
<name>A0A975DJP5_9GAMM</name>
<dbReference type="AlphaFoldDB" id="A0A975DJP5"/>
<dbReference type="EMBL" id="CP072133">
    <property type="protein sequence ID" value="QTH72884.1"/>
    <property type="molecule type" value="Genomic_DNA"/>
</dbReference>
<sequence length="397" mass="44216">MVSDEQRKTINSILTLLTQKTSMHIQSNQDYGLLGGVAGQLLFLYKMHQYHPDAVNEDLFGQQFERLQDNMVESHFGLASGLAGQAWLIELLNQAEHEGYDATLLNDIDELLLRVMSVENWQGEIEAINGLAGYAPYIIRRAKTTNQDVLFERLVAYYEQLHTVFPDGTLSWSQPSYSAFRFEGSDRTQPEFNLGLAHGVPGIIAALIPALQSSTLHDRARALIEGACDWLVTQRNPEHHAECAYGCAAGSHRSRLGWCYGDLTIALTLARAGIALDRPCYVDQAREVALMAAKRNAQSASIEDAGLCHGTFGLVTIFQLLNRIVPHPEFLKAHHDWLEYGLAKYAELGEQAFYTYQGIPPSYEEEFGFLMGYAGVGLALLSVLNEDLDWTESLLMA</sequence>
<dbReference type="InterPro" id="IPR033889">
    <property type="entry name" value="LanC"/>
</dbReference>
<evidence type="ECO:0000313" key="2">
    <source>
        <dbReference type="EMBL" id="QTH72884.1"/>
    </source>
</evidence>
<accession>A0A975DJP5</accession>
<proteinExistence type="predicted"/>
<dbReference type="CDD" id="cd04793">
    <property type="entry name" value="LanC"/>
    <property type="match status" value="1"/>
</dbReference>
<dbReference type="SUPFAM" id="SSF158745">
    <property type="entry name" value="LanC-like"/>
    <property type="match status" value="1"/>
</dbReference>
<feature type="binding site" evidence="1">
    <location>
        <position position="309"/>
    </location>
    <ligand>
        <name>Zn(2+)</name>
        <dbReference type="ChEBI" id="CHEBI:29105"/>
    </ligand>
</feature>
<feature type="binding site" evidence="1">
    <location>
        <position position="259"/>
    </location>
    <ligand>
        <name>Zn(2+)</name>
        <dbReference type="ChEBI" id="CHEBI:29105"/>
    </ligand>
</feature>
<dbReference type="SMART" id="SM01260">
    <property type="entry name" value="LANC_like"/>
    <property type="match status" value="1"/>
</dbReference>
<dbReference type="InterPro" id="IPR007822">
    <property type="entry name" value="LANC-like"/>
</dbReference>
<gene>
    <name evidence="2" type="ORF">J5O05_09865</name>
</gene>
<evidence type="ECO:0000313" key="3">
    <source>
        <dbReference type="Proteomes" id="UP000664904"/>
    </source>
</evidence>
<dbReference type="GO" id="GO:0031179">
    <property type="term" value="P:peptide modification"/>
    <property type="evidence" value="ECO:0007669"/>
    <property type="project" value="InterPro"/>
</dbReference>
<dbReference type="GO" id="GO:0046872">
    <property type="term" value="F:metal ion binding"/>
    <property type="evidence" value="ECO:0007669"/>
    <property type="project" value="UniProtKB-KW"/>
</dbReference>
<dbReference type="PANTHER" id="PTHR12736:SF7">
    <property type="entry name" value="LANC-LIKE PROTEIN 3"/>
    <property type="match status" value="1"/>
</dbReference>
<dbReference type="GO" id="GO:0005886">
    <property type="term" value="C:plasma membrane"/>
    <property type="evidence" value="ECO:0007669"/>
    <property type="project" value="TreeGrafter"/>
</dbReference>
<organism evidence="2 3">
    <name type="scientific">Pseudoalteromonas xiamenensis</name>
    <dbReference type="NCBI Taxonomy" id="882626"/>
    <lineage>
        <taxon>Bacteria</taxon>
        <taxon>Pseudomonadati</taxon>
        <taxon>Pseudomonadota</taxon>
        <taxon>Gammaproteobacteria</taxon>
        <taxon>Alteromonadales</taxon>
        <taxon>Pseudoalteromonadaceae</taxon>
        <taxon>Pseudoalteromonas</taxon>
    </lineage>
</organism>
<dbReference type="Proteomes" id="UP000664904">
    <property type="component" value="Chromosome"/>
</dbReference>
<evidence type="ECO:0000256" key="1">
    <source>
        <dbReference type="PIRSR" id="PIRSR607822-1"/>
    </source>
</evidence>
<keyword evidence="3" id="KW-1185">Reference proteome</keyword>